<protein>
    <submittedName>
        <fullName evidence="4">Uncharacterized protein</fullName>
    </submittedName>
</protein>
<dbReference type="InterPro" id="IPR022894">
    <property type="entry name" value="Oligoribonuclease"/>
</dbReference>
<accession>A0A914QRN6</accession>
<name>A0A914QRN6_9BILA</name>
<evidence type="ECO:0000313" key="4">
    <source>
        <dbReference type="WBParaSite" id="PDA_v2.g6169.t1"/>
    </source>
</evidence>
<dbReference type="Proteomes" id="UP000887578">
    <property type="component" value="Unplaced"/>
</dbReference>
<keyword evidence="1" id="KW-0540">Nuclease</keyword>
<proteinExistence type="predicted"/>
<organism evidence="3 4">
    <name type="scientific">Panagrolaimus davidi</name>
    <dbReference type="NCBI Taxonomy" id="227884"/>
    <lineage>
        <taxon>Eukaryota</taxon>
        <taxon>Metazoa</taxon>
        <taxon>Ecdysozoa</taxon>
        <taxon>Nematoda</taxon>
        <taxon>Chromadorea</taxon>
        <taxon>Rhabditida</taxon>
        <taxon>Tylenchina</taxon>
        <taxon>Panagrolaimomorpha</taxon>
        <taxon>Panagrolaimoidea</taxon>
        <taxon>Panagrolaimidae</taxon>
        <taxon>Panagrolaimus</taxon>
    </lineage>
</organism>
<keyword evidence="3" id="KW-1185">Reference proteome</keyword>
<feature type="coiled-coil region" evidence="2">
    <location>
        <begin position="321"/>
        <end position="383"/>
    </location>
</feature>
<reference evidence="4" key="1">
    <citation type="submission" date="2022-11" db="UniProtKB">
        <authorList>
            <consortium name="WormBaseParasite"/>
        </authorList>
    </citation>
    <scope>IDENTIFICATION</scope>
</reference>
<dbReference type="PANTHER" id="PTHR11046">
    <property type="entry name" value="OLIGORIBONUCLEASE, MITOCHONDRIAL"/>
    <property type="match status" value="1"/>
</dbReference>
<sequence length="1006" mass="115923">MNKPANFMHLKSSDKQCTKFKSSTETVSNSDEDTHPRTIFTSKSWRKSLDNLCIYDDKKDEKALWKSDKRNPNFTNSTLSLHIFAYENSVEASDNIEIISLKKPKYANIFGFSSTLQNCFEFPRQQNESKPETPNIMQFSTSQKLLSPNQNVNIVNDKQQQAKKRLLDKNIDIEQMKYIGDGNLTLTKGDWINMQECVPTVEKRRRAALCLMNEGSRGEDSNLMFRAKVAKYEKDLQSEVILKGKSKCSPEMLDLKLMGYYPPTLEKDVENRSFGTQTVVPNHEIETQTVVPNHEVETQTAVQEHTIGTQTILKQQNLLKLEEDAAKLQEKECDFQKLEKQRDKLTDKLKKARDERHNEKKKAQRYTVKLENLKEELSSNDKAHNQANTLIWDKVDEIVKECEEIRKSDSEYIKMLEESNAALQKQVASLESQKTINLLENGRYKPESKLMFMQLKNCNVADEKCSKVIDAVLKFCNLEADRLPSASTIARTDFALKILIKEQLYEELIKAAEKGFTICSDESNKKGVKMQNYAAITEDENGGLKELLLGLVRVEDKSAAVSILSLETLIGTIGKDKMANNTLWETFLLGTKYTMSDHASTMTLFNKLYYEAKKFVVDKNQNYETLNQKEKDELSEIENFFCELHIIQNCVDVVLKALLLHEKDLRDDPKLDKTAVMSTITECARYMSNKASAKYGVEKQWDEYAKRQGLEHSISKVPSLMHHRFNIVLVIGSTVYSLLDHIRGFISDHTTFLSKSDVNAWLSDDLVKIHLMILHIINIKITGPLWRLSQNTNTMKMHVQYAEALIVYLRRIQNEPMMFYSTEAPFDHFEASLPKSAQSKYHKDAPINITPEQRQIAADAALIVINALIPYFERQYKDFLPNGKYYSMNEESLEVIPCSNRICESVFGADDWLEHYAPNMSLARREIRIQSMVNKVMLWLFNKDPETRKLLLENAVSEAYKEHRQAKKQSADFRDAFWQHMLDKQAAEAKQALDKLEKRAKAQREA</sequence>
<evidence type="ECO:0000256" key="2">
    <source>
        <dbReference type="SAM" id="Coils"/>
    </source>
</evidence>
<evidence type="ECO:0000313" key="3">
    <source>
        <dbReference type="Proteomes" id="UP000887578"/>
    </source>
</evidence>
<keyword evidence="2" id="KW-0175">Coiled coil</keyword>
<dbReference type="WBParaSite" id="PDA_v2.g6169.t1">
    <property type="protein sequence ID" value="PDA_v2.g6169.t1"/>
    <property type="gene ID" value="PDA_v2.g6169"/>
</dbReference>
<evidence type="ECO:0000256" key="1">
    <source>
        <dbReference type="ARBA" id="ARBA00022722"/>
    </source>
</evidence>
<feature type="coiled-coil region" evidence="2">
    <location>
        <begin position="979"/>
        <end position="1006"/>
    </location>
</feature>
<dbReference type="GO" id="GO:0000175">
    <property type="term" value="F:3'-5'-RNA exonuclease activity"/>
    <property type="evidence" value="ECO:0007669"/>
    <property type="project" value="InterPro"/>
</dbReference>
<dbReference type="PANTHER" id="PTHR11046:SF25">
    <property type="match status" value="1"/>
</dbReference>
<keyword evidence="1" id="KW-0378">Hydrolase</keyword>
<dbReference type="AlphaFoldDB" id="A0A914QRN6"/>